<keyword evidence="3" id="KW-1185">Reference proteome</keyword>
<keyword evidence="1" id="KW-0812">Transmembrane</keyword>
<accession>A0AAN9SZZ0</accession>
<reference evidence="2 3" key="1">
    <citation type="submission" date="2024-01" db="EMBL/GenBank/DDBJ databases">
        <title>The genomes of 5 underutilized Papilionoideae crops provide insights into root nodulation and disease resistanc.</title>
        <authorList>
            <person name="Jiang F."/>
        </authorList>
    </citation>
    <scope>NUCLEOTIDE SEQUENCE [LARGE SCALE GENOMIC DNA]</scope>
    <source>
        <strain evidence="2">DUOXIRENSHENG_FW03</strain>
        <tissue evidence="2">Leaves</tissue>
    </source>
</reference>
<evidence type="ECO:0000313" key="3">
    <source>
        <dbReference type="Proteomes" id="UP001386955"/>
    </source>
</evidence>
<feature type="transmembrane region" description="Helical" evidence="1">
    <location>
        <begin position="99"/>
        <end position="120"/>
    </location>
</feature>
<name>A0AAN9SZZ0_PSOTE</name>
<gene>
    <name evidence="2" type="ORF">VNO78_00992</name>
</gene>
<proteinExistence type="predicted"/>
<sequence>MPLKFASMASSEPIAPEAEPENHLSSLIYEISNEVQEIMENLFKTITEINQNSAVIEEDIEKCKVSSLERKRALDEEKDSFQKAAYAVLDMLNRESMSFVVVLVAFLCSLGWCPLILTLMGTGLDSGLEFPVLPAISSARYARISGKQCLSTID</sequence>
<comment type="caution">
    <text evidence="2">The sequence shown here is derived from an EMBL/GenBank/DDBJ whole genome shotgun (WGS) entry which is preliminary data.</text>
</comment>
<dbReference type="Proteomes" id="UP001386955">
    <property type="component" value="Unassembled WGS sequence"/>
</dbReference>
<evidence type="ECO:0000313" key="2">
    <source>
        <dbReference type="EMBL" id="KAK7410304.1"/>
    </source>
</evidence>
<protein>
    <submittedName>
        <fullName evidence="2">Uncharacterized protein</fullName>
    </submittedName>
</protein>
<dbReference type="PANTHER" id="PTHR36800:SF1">
    <property type="entry name" value="POLYAMINE-MODULATED FACTOR 1-BINDING PROTEIN"/>
    <property type="match status" value="1"/>
</dbReference>
<dbReference type="AlphaFoldDB" id="A0AAN9SZZ0"/>
<organism evidence="2 3">
    <name type="scientific">Psophocarpus tetragonolobus</name>
    <name type="common">Winged bean</name>
    <name type="synonym">Dolichos tetragonolobus</name>
    <dbReference type="NCBI Taxonomy" id="3891"/>
    <lineage>
        <taxon>Eukaryota</taxon>
        <taxon>Viridiplantae</taxon>
        <taxon>Streptophyta</taxon>
        <taxon>Embryophyta</taxon>
        <taxon>Tracheophyta</taxon>
        <taxon>Spermatophyta</taxon>
        <taxon>Magnoliopsida</taxon>
        <taxon>eudicotyledons</taxon>
        <taxon>Gunneridae</taxon>
        <taxon>Pentapetalae</taxon>
        <taxon>rosids</taxon>
        <taxon>fabids</taxon>
        <taxon>Fabales</taxon>
        <taxon>Fabaceae</taxon>
        <taxon>Papilionoideae</taxon>
        <taxon>50 kb inversion clade</taxon>
        <taxon>NPAAA clade</taxon>
        <taxon>indigoferoid/millettioid clade</taxon>
        <taxon>Phaseoleae</taxon>
        <taxon>Psophocarpus</taxon>
    </lineage>
</organism>
<evidence type="ECO:0000256" key="1">
    <source>
        <dbReference type="SAM" id="Phobius"/>
    </source>
</evidence>
<dbReference type="EMBL" id="JAYMYS010000001">
    <property type="protein sequence ID" value="KAK7410304.1"/>
    <property type="molecule type" value="Genomic_DNA"/>
</dbReference>
<dbReference type="PANTHER" id="PTHR36800">
    <property type="entry name" value="POLYAMINE-MODULATED FACTOR 1-BINDING PROTEIN"/>
    <property type="match status" value="1"/>
</dbReference>
<keyword evidence="1" id="KW-1133">Transmembrane helix</keyword>
<keyword evidence="1" id="KW-0472">Membrane</keyword>